<dbReference type="SUPFAM" id="SSF48371">
    <property type="entry name" value="ARM repeat"/>
    <property type="match status" value="1"/>
</dbReference>
<protein>
    <recommendedName>
        <fullName evidence="3">Armadillo-type fold</fullName>
    </recommendedName>
</protein>
<dbReference type="InterPro" id="IPR016024">
    <property type="entry name" value="ARM-type_fold"/>
</dbReference>
<sequence length="498" mass="58628">MNNQSHRQIIRDCFALLDSLYIEGVKIQSRNYAIQSLAYVVVNPENHQAFIGCNGIKAVVRYIYKAADGKDVDYDTVKLSLMILINLFTFGSPQTQEQITISITLKTIRKLSNNYENRTKYLISCFTDTEIVNQLIRIKRVVEKRDDKTMIELIKNGLMGVFNKLIEKPIYYEDVEDALTIILEVLRLNFWSSVEISKFVFYMTDFFDQYINLLKSLPYNKTNNELLNTLHYLTSDSRPKEDKFILFEKGVIQTMVRFLDSKNVQVQTKVIEIILNEVIAGQNQLKERQEHPFRKQLTENKTVMKLVQLFDNDNNKKIHESIVQVISKLFKAYALPLEIQKQLIEQLQTSNDFEALSSLAECPDNHTAILANNFERVLFAQYTLSRMTDYFMLINMILKYGSILNQMKIVIFKQKKIEEFVNDSFLSYYEMHFGWRKEGKEFIKQQAQSNLALIEKINEKKKNCSEREWSIIRKMQEEFEGQQDDEIEFENYQGKQKK</sequence>
<dbReference type="Gene3D" id="1.25.10.10">
    <property type="entry name" value="Leucine-rich Repeat Variant"/>
    <property type="match status" value="1"/>
</dbReference>
<proteinExistence type="predicted"/>
<gene>
    <name evidence="1" type="ORF">EZS28_025593</name>
</gene>
<evidence type="ECO:0000313" key="2">
    <source>
        <dbReference type="Proteomes" id="UP000324800"/>
    </source>
</evidence>
<evidence type="ECO:0000313" key="1">
    <source>
        <dbReference type="EMBL" id="KAA6378881.1"/>
    </source>
</evidence>
<organism evidence="1 2">
    <name type="scientific">Streblomastix strix</name>
    <dbReference type="NCBI Taxonomy" id="222440"/>
    <lineage>
        <taxon>Eukaryota</taxon>
        <taxon>Metamonada</taxon>
        <taxon>Preaxostyla</taxon>
        <taxon>Oxymonadida</taxon>
        <taxon>Streblomastigidae</taxon>
        <taxon>Streblomastix</taxon>
    </lineage>
</organism>
<name>A0A5J4V8V1_9EUKA</name>
<accession>A0A5J4V8V1</accession>
<evidence type="ECO:0008006" key="3">
    <source>
        <dbReference type="Google" id="ProtNLM"/>
    </source>
</evidence>
<dbReference type="InterPro" id="IPR011989">
    <property type="entry name" value="ARM-like"/>
</dbReference>
<dbReference type="AlphaFoldDB" id="A0A5J4V8V1"/>
<comment type="caution">
    <text evidence="1">The sequence shown here is derived from an EMBL/GenBank/DDBJ whole genome shotgun (WGS) entry which is preliminary data.</text>
</comment>
<dbReference type="EMBL" id="SNRW01008859">
    <property type="protein sequence ID" value="KAA6378881.1"/>
    <property type="molecule type" value="Genomic_DNA"/>
</dbReference>
<dbReference type="Proteomes" id="UP000324800">
    <property type="component" value="Unassembled WGS sequence"/>
</dbReference>
<reference evidence="1 2" key="1">
    <citation type="submission" date="2019-03" db="EMBL/GenBank/DDBJ databases">
        <title>Single cell metagenomics reveals metabolic interactions within the superorganism composed of flagellate Streblomastix strix and complex community of Bacteroidetes bacteria on its surface.</title>
        <authorList>
            <person name="Treitli S.C."/>
            <person name="Kolisko M."/>
            <person name="Husnik F."/>
            <person name="Keeling P."/>
            <person name="Hampl V."/>
        </authorList>
    </citation>
    <scope>NUCLEOTIDE SEQUENCE [LARGE SCALE GENOMIC DNA]</scope>
    <source>
        <strain evidence="1">ST1C</strain>
    </source>
</reference>